<proteinExistence type="predicted"/>
<feature type="non-terminal residue" evidence="1">
    <location>
        <position position="73"/>
    </location>
</feature>
<evidence type="ECO:0000313" key="1">
    <source>
        <dbReference type="EMBL" id="VAW66579.1"/>
    </source>
</evidence>
<reference evidence="1" key="1">
    <citation type="submission" date="2018-06" db="EMBL/GenBank/DDBJ databases">
        <authorList>
            <person name="Zhirakovskaya E."/>
        </authorList>
    </citation>
    <scope>NUCLEOTIDE SEQUENCE</scope>
</reference>
<name>A0A3B0XXB3_9ZZZZ</name>
<dbReference type="AlphaFoldDB" id="A0A3B0XXB3"/>
<accession>A0A3B0XXB3</accession>
<protein>
    <submittedName>
        <fullName evidence="1">Uncharacterized protein</fullName>
    </submittedName>
</protein>
<dbReference type="EMBL" id="UOFJ01000227">
    <property type="protein sequence ID" value="VAW66579.1"/>
    <property type="molecule type" value="Genomic_DNA"/>
</dbReference>
<gene>
    <name evidence="1" type="ORF">MNBD_GAMMA10-3255</name>
</gene>
<organism evidence="1">
    <name type="scientific">hydrothermal vent metagenome</name>
    <dbReference type="NCBI Taxonomy" id="652676"/>
    <lineage>
        <taxon>unclassified sequences</taxon>
        <taxon>metagenomes</taxon>
        <taxon>ecological metagenomes</taxon>
    </lineage>
</organism>
<sequence>MVMPYNPAIGRFVVIASKVSDFIKWTQKVVLTPGWFVEAGNTYPPRPGNIMKPLINGERAFASVYEALDGAKK</sequence>